<gene>
    <name evidence="2" type="ORF">LIER_01234</name>
</gene>
<evidence type="ECO:0000313" key="3">
    <source>
        <dbReference type="Proteomes" id="UP001454036"/>
    </source>
</evidence>
<protein>
    <recommendedName>
        <fullName evidence="1">Replication factor A C-terminal domain-containing protein</fullName>
    </recommendedName>
</protein>
<evidence type="ECO:0000313" key="2">
    <source>
        <dbReference type="EMBL" id="GAA0139748.1"/>
    </source>
</evidence>
<reference evidence="2 3" key="1">
    <citation type="submission" date="2024-01" db="EMBL/GenBank/DDBJ databases">
        <title>The complete chloroplast genome sequence of Lithospermum erythrorhizon: insights into the phylogenetic relationship among Boraginaceae species and the maternal lineages of purple gromwells.</title>
        <authorList>
            <person name="Okada T."/>
            <person name="Watanabe K."/>
        </authorList>
    </citation>
    <scope>NUCLEOTIDE SEQUENCE [LARGE SCALE GENOMIC DNA]</scope>
</reference>
<dbReference type="InterPro" id="IPR013955">
    <property type="entry name" value="Rep_factor-A_C"/>
</dbReference>
<dbReference type="Gene3D" id="2.40.50.140">
    <property type="entry name" value="Nucleic acid-binding proteins"/>
    <property type="match status" value="1"/>
</dbReference>
<dbReference type="AlphaFoldDB" id="A0AAV3NL87"/>
<dbReference type="SUPFAM" id="SSF50249">
    <property type="entry name" value="Nucleic acid-binding proteins"/>
    <property type="match status" value="1"/>
</dbReference>
<feature type="domain" description="Replication factor A C-terminal" evidence="1">
    <location>
        <begin position="29"/>
        <end position="143"/>
    </location>
</feature>
<proteinExistence type="predicted"/>
<keyword evidence="3" id="KW-1185">Reference proteome</keyword>
<comment type="caution">
    <text evidence="2">The sequence shown here is derived from an EMBL/GenBank/DDBJ whole genome shotgun (WGS) entry which is preliminary data.</text>
</comment>
<accession>A0AAV3NL87</accession>
<evidence type="ECO:0000259" key="1">
    <source>
        <dbReference type="Pfam" id="PF08646"/>
    </source>
</evidence>
<dbReference type="InterPro" id="IPR012340">
    <property type="entry name" value="NA-bd_OB-fold"/>
</dbReference>
<dbReference type="Proteomes" id="UP001454036">
    <property type="component" value="Unassembled WGS sequence"/>
</dbReference>
<dbReference type="Pfam" id="PF08646">
    <property type="entry name" value="Rep_fac-A_C"/>
    <property type="match status" value="1"/>
</dbReference>
<name>A0AAV3NL87_LITER</name>
<sequence>MEMASGDSTNQTHLGKRPAISTNYSNSSFLCSVVAIDHTNLSYRVCSQCEKSLPQTNNSSFCKYCNFNNKDNTSFTASKRLFKVLVSIATDTKVFVVVMFDRAAKVLFGCSADEFFDFEKTHPFAAVTAGNVLEGEMLKVSLSNPKNGNAQHLRVASVAPLRSGFQPVIETLRQLYRVRDSS</sequence>
<organism evidence="2 3">
    <name type="scientific">Lithospermum erythrorhizon</name>
    <name type="common">Purple gromwell</name>
    <name type="synonym">Lithospermum officinale var. erythrorhizon</name>
    <dbReference type="NCBI Taxonomy" id="34254"/>
    <lineage>
        <taxon>Eukaryota</taxon>
        <taxon>Viridiplantae</taxon>
        <taxon>Streptophyta</taxon>
        <taxon>Embryophyta</taxon>
        <taxon>Tracheophyta</taxon>
        <taxon>Spermatophyta</taxon>
        <taxon>Magnoliopsida</taxon>
        <taxon>eudicotyledons</taxon>
        <taxon>Gunneridae</taxon>
        <taxon>Pentapetalae</taxon>
        <taxon>asterids</taxon>
        <taxon>lamiids</taxon>
        <taxon>Boraginales</taxon>
        <taxon>Boraginaceae</taxon>
        <taxon>Boraginoideae</taxon>
        <taxon>Lithospermeae</taxon>
        <taxon>Lithospermum</taxon>
    </lineage>
</organism>
<dbReference type="EMBL" id="BAABME010000116">
    <property type="protein sequence ID" value="GAA0139748.1"/>
    <property type="molecule type" value="Genomic_DNA"/>
</dbReference>